<name>A0AAW7M689_9MICO</name>
<gene>
    <name evidence="2" type="ORF">QQX10_11625</name>
</gene>
<dbReference type="Proteomes" id="UP001172737">
    <property type="component" value="Unassembled WGS sequence"/>
</dbReference>
<accession>A0AAW7M689</accession>
<sequence>MLKPIVNAWRRFEAKRPNTAQFLMFFLLSNGVTVLQLALMPIFKWVFYQTALVDVAFQIWPVGSNVDGSQYYIFDYPAGPVDADGIGGGLAYFLAVQITIAIAQVINFFAQRTITFKANNSVAKAAFWYVIAYLLITIGAAAAQGFYKAPIYAWCKSVWPSGGEAVADVVTMIINSAIAFWIFFPIFKVIFKSDAAEAAEDTAEEIVERDLETVQEGPDAARS</sequence>
<keyword evidence="1" id="KW-0812">Transmembrane</keyword>
<evidence type="ECO:0000313" key="3">
    <source>
        <dbReference type="Proteomes" id="UP001172737"/>
    </source>
</evidence>
<keyword evidence="1" id="KW-0472">Membrane</keyword>
<proteinExistence type="predicted"/>
<protein>
    <recommendedName>
        <fullName evidence="4">GtrA-like protein</fullName>
    </recommendedName>
</protein>
<dbReference type="RefSeq" id="WP_301121360.1">
    <property type="nucleotide sequence ID" value="NZ_JAUHPX010000007.1"/>
</dbReference>
<comment type="caution">
    <text evidence="2">The sequence shown here is derived from an EMBL/GenBank/DDBJ whole genome shotgun (WGS) entry which is preliminary data.</text>
</comment>
<dbReference type="AlphaFoldDB" id="A0AAW7M689"/>
<feature type="transmembrane region" description="Helical" evidence="1">
    <location>
        <begin position="122"/>
        <end position="145"/>
    </location>
</feature>
<evidence type="ECO:0000313" key="2">
    <source>
        <dbReference type="EMBL" id="MDN4488813.1"/>
    </source>
</evidence>
<feature type="transmembrane region" description="Helical" evidence="1">
    <location>
        <begin position="165"/>
        <end position="184"/>
    </location>
</feature>
<reference evidence="2" key="1">
    <citation type="submission" date="2023-06" db="EMBL/GenBank/DDBJ databases">
        <title>Sysu t00039.</title>
        <authorList>
            <person name="Gao L."/>
            <person name="Fang B.-Z."/>
            <person name="Li W.-J."/>
        </authorList>
    </citation>
    <scope>NUCLEOTIDE SEQUENCE</scope>
    <source>
        <strain evidence="2">SYSU T00039</strain>
    </source>
</reference>
<feature type="transmembrane region" description="Helical" evidence="1">
    <location>
        <begin position="21"/>
        <end position="43"/>
    </location>
</feature>
<dbReference type="EMBL" id="JAUHPX010000007">
    <property type="protein sequence ID" value="MDN4488813.1"/>
    <property type="molecule type" value="Genomic_DNA"/>
</dbReference>
<organism evidence="2 3">
    <name type="scientific">Demequina lignilytica</name>
    <dbReference type="NCBI Taxonomy" id="3051663"/>
    <lineage>
        <taxon>Bacteria</taxon>
        <taxon>Bacillati</taxon>
        <taxon>Actinomycetota</taxon>
        <taxon>Actinomycetes</taxon>
        <taxon>Micrococcales</taxon>
        <taxon>Demequinaceae</taxon>
        <taxon>Demequina</taxon>
    </lineage>
</organism>
<feature type="transmembrane region" description="Helical" evidence="1">
    <location>
        <begin position="90"/>
        <end position="110"/>
    </location>
</feature>
<evidence type="ECO:0008006" key="4">
    <source>
        <dbReference type="Google" id="ProtNLM"/>
    </source>
</evidence>
<evidence type="ECO:0000256" key="1">
    <source>
        <dbReference type="SAM" id="Phobius"/>
    </source>
</evidence>
<keyword evidence="1" id="KW-1133">Transmembrane helix</keyword>
<keyword evidence="3" id="KW-1185">Reference proteome</keyword>